<gene>
    <name evidence="8" type="primary">tetR_1</name>
    <name evidence="8" type="ORF">PAECIP111891_01425</name>
</gene>
<evidence type="ECO:0000313" key="9">
    <source>
        <dbReference type="Proteomes" id="UP000838821"/>
    </source>
</evidence>
<dbReference type="InterPro" id="IPR009057">
    <property type="entry name" value="Homeodomain-like_sf"/>
</dbReference>
<dbReference type="EMBL" id="CAKMMW010000003">
    <property type="protein sequence ID" value="CAH1199914.1"/>
    <property type="molecule type" value="Genomic_DNA"/>
</dbReference>
<keyword evidence="1" id="KW-0678">Repressor</keyword>
<name>A0ABM9BZS4_9BACL</name>
<dbReference type="Gene3D" id="1.10.10.60">
    <property type="entry name" value="Homeodomain-like"/>
    <property type="match status" value="1"/>
</dbReference>
<dbReference type="PANTHER" id="PTHR30055">
    <property type="entry name" value="HTH-TYPE TRANSCRIPTIONAL REGULATOR RUTR"/>
    <property type="match status" value="1"/>
</dbReference>
<comment type="caution">
    <text evidence="8">The sequence shown here is derived from an EMBL/GenBank/DDBJ whole genome shotgun (WGS) entry which is preliminary data.</text>
</comment>
<keyword evidence="9" id="KW-1185">Reference proteome</keyword>
<feature type="domain" description="HTH tetR-type" evidence="7">
    <location>
        <begin position="26"/>
        <end position="86"/>
    </location>
</feature>
<organism evidence="8 9">
    <name type="scientific">Paenibacillus allorhizoplanae</name>
    <dbReference type="NCBI Taxonomy" id="2905648"/>
    <lineage>
        <taxon>Bacteria</taxon>
        <taxon>Bacillati</taxon>
        <taxon>Bacillota</taxon>
        <taxon>Bacilli</taxon>
        <taxon>Bacillales</taxon>
        <taxon>Paenibacillaceae</taxon>
        <taxon>Paenibacillus</taxon>
    </lineage>
</organism>
<feature type="DNA-binding region" description="H-T-H motif" evidence="5">
    <location>
        <begin position="49"/>
        <end position="68"/>
    </location>
</feature>
<dbReference type="SUPFAM" id="SSF46689">
    <property type="entry name" value="Homeodomain-like"/>
    <property type="match status" value="1"/>
</dbReference>
<evidence type="ECO:0000256" key="6">
    <source>
        <dbReference type="SAM" id="MobiDB-lite"/>
    </source>
</evidence>
<proteinExistence type="predicted"/>
<evidence type="ECO:0000313" key="8">
    <source>
        <dbReference type="EMBL" id="CAH1199914.1"/>
    </source>
</evidence>
<dbReference type="PROSITE" id="PS50977">
    <property type="entry name" value="HTH_TETR_2"/>
    <property type="match status" value="1"/>
</dbReference>
<feature type="region of interest" description="Disordered" evidence="6">
    <location>
        <begin position="1"/>
        <end position="23"/>
    </location>
</feature>
<dbReference type="InterPro" id="IPR004111">
    <property type="entry name" value="Repressor_TetR_C"/>
</dbReference>
<keyword evidence="3 5" id="KW-0238">DNA-binding</keyword>
<dbReference type="Gene3D" id="1.10.357.10">
    <property type="entry name" value="Tetracycline Repressor, domain 2"/>
    <property type="match status" value="1"/>
</dbReference>
<evidence type="ECO:0000256" key="2">
    <source>
        <dbReference type="ARBA" id="ARBA00023015"/>
    </source>
</evidence>
<evidence type="ECO:0000256" key="1">
    <source>
        <dbReference type="ARBA" id="ARBA00022491"/>
    </source>
</evidence>
<evidence type="ECO:0000256" key="4">
    <source>
        <dbReference type="ARBA" id="ARBA00023163"/>
    </source>
</evidence>
<dbReference type="Pfam" id="PF02909">
    <property type="entry name" value="TetR_C_1"/>
    <property type="match status" value="1"/>
</dbReference>
<reference evidence="8" key="1">
    <citation type="submission" date="2022-01" db="EMBL/GenBank/DDBJ databases">
        <authorList>
            <person name="Criscuolo A."/>
        </authorList>
    </citation>
    <scope>NUCLEOTIDE SEQUENCE</scope>
    <source>
        <strain evidence="8">CIP111891</strain>
    </source>
</reference>
<dbReference type="InterPro" id="IPR003012">
    <property type="entry name" value="Tet_transcr_reg_TetR"/>
</dbReference>
<feature type="compositionally biased region" description="Basic and acidic residues" evidence="6">
    <location>
        <begin position="14"/>
        <end position="23"/>
    </location>
</feature>
<dbReference type="PRINTS" id="PR00400">
    <property type="entry name" value="TETREPRESSOR"/>
</dbReference>
<dbReference type="RefSeq" id="WP_236285877.1">
    <property type="nucleotide sequence ID" value="NZ_CAKMMW010000003.1"/>
</dbReference>
<evidence type="ECO:0000256" key="5">
    <source>
        <dbReference type="PROSITE-ProRule" id="PRU00335"/>
    </source>
</evidence>
<protein>
    <submittedName>
        <fullName evidence="8">Tetracycline repressor protein class G</fullName>
    </submittedName>
</protein>
<dbReference type="PANTHER" id="PTHR30055:SF151">
    <property type="entry name" value="TRANSCRIPTIONAL REGULATORY PROTEIN"/>
    <property type="match status" value="1"/>
</dbReference>
<dbReference type="Proteomes" id="UP000838821">
    <property type="component" value="Unassembled WGS sequence"/>
</dbReference>
<accession>A0ABM9BZS4</accession>
<dbReference type="SUPFAM" id="SSF48498">
    <property type="entry name" value="Tetracyclin repressor-like, C-terminal domain"/>
    <property type="match status" value="1"/>
</dbReference>
<keyword evidence="4" id="KW-0804">Transcription</keyword>
<keyword evidence="2" id="KW-0805">Transcription regulation</keyword>
<evidence type="ECO:0000256" key="3">
    <source>
        <dbReference type="ARBA" id="ARBA00023125"/>
    </source>
</evidence>
<sequence>MARRRIHPIQTEGADEKRGASDIHTPLDRGRIIQAVLTMLRDEGLGSISMRKIADSLGVKAASLYYHVKDKEQLMHLLAEQISSDVSFPDESLDWQEQLREWALHFRSVLHRYRDAISIMNATMAGSPQRLAHIEFLYRLFAKSGFSDPHIPWFASMVKNFIYSFVDEENRLMAIAAPVEPSDKIEETPATRMQSLSAEQYPHFVRLLSYTTAVNWDEEFLFGLKVLVDGFEAQRK</sequence>
<dbReference type="InterPro" id="IPR001647">
    <property type="entry name" value="HTH_TetR"/>
</dbReference>
<dbReference type="PRINTS" id="PR00455">
    <property type="entry name" value="HTHTETR"/>
</dbReference>
<dbReference type="InterPro" id="IPR050109">
    <property type="entry name" value="HTH-type_TetR-like_transc_reg"/>
</dbReference>
<evidence type="ECO:0000259" key="7">
    <source>
        <dbReference type="PROSITE" id="PS50977"/>
    </source>
</evidence>
<dbReference type="Pfam" id="PF00440">
    <property type="entry name" value="TetR_N"/>
    <property type="match status" value="1"/>
</dbReference>
<dbReference type="InterPro" id="IPR036271">
    <property type="entry name" value="Tet_transcr_reg_TetR-rel_C_sf"/>
</dbReference>